<evidence type="ECO:0000313" key="3">
    <source>
        <dbReference type="EMBL" id="PCE43262.1"/>
    </source>
</evidence>
<dbReference type="Gene3D" id="3.10.20.310">
    <property type="entry name" value="membrane protein fhac"/>
    <property type="match status" value="1"/>
</dbReference>
<evidence type="ECO:0000256" key="1">
    <source>
        <dbReference type="SAM" id="SignalP"/>
    </source>
</evidence>
<dbReference type="RefSeq" id="WP_066970026.1">
    <property type="nucleotide sequence ID" value="NZ_CP023449.1"/>
</dbReference>
<dbReference type="PANTHER" id="PTHR34597">
    <property type="entry name" value="SLR1661 PROTEIN"/>
    <property type="match status" value="1"/>
</dbReference>
<keyword evidence="4" id="KW-1185">Reference proteome</keyword>
<dbReference type="GO" id="GO:0046819">
    <property type="term" value="P:protein secretion by the type V secretion system"/>
    <property type="evidence" value="ECO:0007669"/>
    <property type="project" value="TreeGrafter"/>
</dbReference>
<protein>
    <submittedName>
        <fullName evidence="3">ShlB/FhaC/HecB family hemolysin secretion/activation protein</fullName>
    </submittedName>
</protein>
<accession>A0A2A4G0N5</accession>
<organism evidence="3 4">
    <name type="scientific">Rhizorhabdus dicambivorans</name>
    <dbReference type="NCBI Taxonomy" id="1850238"/>
    <lineage>
        <taxon>Bacteria</taxon>
        <taxon>Pseudomonadati</taxon>
        <taxon>Pseudomonadota</taxon>
        <taxon>Alphaproteobacteria</taxon>
        <taxon>Sphingomonadales</taxon>
        <taxon>Sphingomonadaceae</taxon>
        <taxon>Rhizorhabdus</taxon>
    </lineage>
</organism>
<comment type="caution">
    <text evidence="3">The sequence shown here is derived from an EMBL/GenBank/DDBJ whole genome shotgun (WGS) entry which is preliminary data.</text>
</comment>
<feature type="chain" id="PRO_5012585020" evidence="1">
    <location>
        <begin position="26"/>
        <end position="594"/>
    </location>
</feature>
<dbReference type="GO" id="GO:0098046">
    <property type="term" value="C:type V protein secretion system complex"/>
    <property type="evidence" value="ECO:0007669"/>
    <property type="project" value="TreeGrafter"/>
</dbReference>
<reference evidence="3 4" key="1">
    <citation type="submission" date="2017-09" db="EMBL/GenBank/DDBJ databases">
        <title>The Catabolism of 3,6-Dichlorosalicylic acid is Initiated by the Cytochrome P450 Monooxygenase DsmABC in Rhizorhabdus dicambivorans Ndbn-20.</title>
        <authorList>
            <person name="Na L."/>
        </authorList>
    </citation>
    <scope>NUCLEOTIDE SEQUENCE [LARGE SCALE GENOMIC DNA]</scope>
    <source>
        <strain evidence="3 4">Ndbn-20m</strain>
    </source>
</reference>
<dbReference type="KEGG" id="rdi:CMV14_00630"/>
<dbReference type="InterPro" id="IPR051544">
    <property type="entry name" value="TPS_OM_transporter"/>
</dbReference>
<dbReference type="GO" id="GO:0008320">
    <property type="term" value="F:protein transmembrane transporter activity"/>
    <property type="evidence" value="ECO:0007669"/>
    <property type="project" value="TreeGrafter"/>
</dbReference>
<dbReference type="OrthoDB" id="7486497at2"/>
<sequence>MRSSLYSVVVFTALLFTSASNPALAQLAPGAPAVQQQQLAPTREEIDRNRPQQTQRSARLTIDGDIERAPCALDNPAYADIKVSISEAQFNNLQGITAEELKASYVSLLGPDRPISTICTIRDAAATALRAKGYLAAIQVPVQRIENGVVRFEVLFAKIVAIRVRGNAGPAEGTLQAYMKHLTEEKVFNRYTAERYLLLSREMPGYEVRLALKPAGTAPGELIGEISVVRNPLDVNFAAQNFSSHSSGRWSGALSAAAYGLIGADRLTASVSSTADFKEQQLVQLGYDTRLGGEGLTLSGSFTYAWSEPTIAGATFNIKARTLFATGEVRYPWIRTQAFSMVGAVGMDFLNQSVAFDGGPGLVGTLTKDKLRVGFVRLDFDTADVSERRAPKWRGSGSLEFRQGLNILDASPPSIARPGNPFGPLTPARADGDRTSSLVRASASFEYNIAGGYWIAVMPRAQYAFTPLFSFEEYSAGNFSIGRGYDPGVIIGDSGIGSAFELRLPNVRPFQKVNLNILPFGFTDLAWTWDKGAGRLNPNFVASVGGGLRALLNNRFRIDGTIAFPLKAAGLQTHNHDPRFLVSVTSKLWPWENQ</sequence>
<dbReference type="Pfam" id="PF03865">
    <property type="entry name" value="ShlB"/>
    <property type="match status" value="1"/>
</dbReference>
<feature type="domain" description="Haemolysin activator HlyB C-terminal" evidence="2">
    <location>
        <begin position="391"/>
        <end position="549"/>
    </location>
</feature>
<name>A0A2A4G0N5_9SPHN</name>
<evidence type="ECO:0000313" key="4">
    <source>
        <dbReference type="Proteomes" id="UP000218934"/>
    </source>
</evidence>
<dbReference type="EMBL" id="NWUF01000004">
    <property type="protein sequence ID" value="PCE43262.1"/>
    <property type="molecule type" value="Genomic_DNA"/>
</dbReference>
<dbReference type="InterPro" id="IPR005565">
    <property type="entry name" value="Hemolysn_activator_HlyB_C"/>
</dbReference>
<dbReference type="PANTHER" id="PTHR34597:SF6">
    <property type="entry name" value="BLR6126 PROTEIN"/>
    <property type="match status" value="1"/>
</dbReference>
<dbReference type="Proteomes" id="UP000218934">
    <property type="component" value="Unassembled WGS sequence"/>
</dbReference>
<evidence type="ECO:0000259" key="2">
    <source>
        <dbReference type="Pfam" id="PF03865"/>
    </source>
</evidence>
<gene>
    <name evidence="3" type="ORF">COO09_05665</name>
</gene>
<dbReference type="Gene3D" id="2.40.160.50">
    <property type="entry name" value="membrane protein fhac: a member of the omp85/tpsb transporter family"/>
    <property type="match status" value="1"/>
</dbReference>
<feature type="signal peptide" evidence="1">
    <location>
        <begin position="1"/>
        <end position="25"/>
    </location>
</feature>
<dbReference type="AlphaFoldDB" id="A0A2A4G0N5"/>
<keyword evidence="1" id="KW-0732">Signal</keyword>
<proteinExistence type="predicted"/>